<evidence type="ECO:0000256" key="5">
    <source>
        <dbReference type="ARBA" id="ARBA00022519"/>
    </source>
</evidence>
<dbReference type="CDD" id="cd03257">
    <property type="entry name" value="ABC_NikE_OppD_transporters"/>
    <property type="match status" value="1"/>
</dbReference>
<evidence type="ECO:0000256" key="4">
    <source>
        <dbReference type="ARBA" id="ARBA00022475"/>
    </source>
</evidence>
<keyword evidence="4" id="KW-1003">Cell membrane</keyword>
<evidence type="ECO:0000313" key="12">
    <source>
        <dbReference type="Proteomes" id="UP000699865"/>
    </source>
</evidence>
<keyword evidence="8" id="KW-1278">Translocase</keyword>
<name>A0ABS6KVQ7_9GAMM</name>
<dbReference type="Pfam" id="PF08352">
    <property type="entry name" value="oligo_HPY"/>
    <property type="match status" value="1"/>
</dbReference>
<dbReference type="GO" id="GO:0005524">
    <property type="term" value="F:ATP binding"/>
    <property type="evidence" value="ECO:0007669"/>
    <property type="project" value="UniProtKB-KW"/>
</dbReference>
<dbReference type="PROSITE" id="PS50893">
    <property type="entry name" value="ABC_TRANSPORTER_2"/>
    <property type="match status" value="1"/>
</dbReference>
<evidence type="ECO:0000259" key="10">
    <source>
        <dbReference type="PROSITE" id="PS50893"/>
    </source>
</evidence>
<proteinExistence type="inferred from homology"/>
<evidence type="ECO:0000313" key="11">
    <source>
        <dbReference type="EMBL" id="MBU9833579.1"/>
    </source>
</evidence>
<dbReference type="PANTHER" id="PTHR43297">
    <property type="entry name" value="OLIGOPEPTIDE TRANSPORT ATP-BINDING PROTEIN APPD"/>
    <property type="match status" value="1"/>
</dbReference>
<keyword evidence="5" id="KW-0997">Cell inner membrane</keyword>
<evidence type="ECO:0000256" key="9">
    <source>
        <dbReference type="ARBA" id="ARBA00023136"/>
    </source>
</evidence>
<dbReference type="InterPro" id="IPR003593">
    <property type="entry name" value="AAA+_ATPase"/>
</dbReference>
<dbReference type="Proteomes" id="UP000699865">
    <property type="component" value="Unassembled WGS sequence"/>
</dbReference>
<keyword evidence="12" id="KW-1185">Reference proteome</keyword>
<dbReference type="SMART" id="SM00382">
    <property type="entry name" value="AAA"/>
    <property type="match status" value="1"/>
</dbReference>
<protein>
    <submittedName>
        <fullName evidence="11">ABC transporter ATP-binding protein</fullName>
    </submittedName>
</protein>
<evidence type="ECO:0000256" key="1">
    <source>
        <dbReference type="ARBA" id="ARBA00004417"/>
    </source>
</evidence>
<keyword evidence="7 11" id="KW-0067">ATP-binding</keyword>
<feature type="domain" description="ABC transporter" evidence="10">
    <location>
        <begin position="12"/>
        <end position="260"/>
    </location>
</feature>
<evidence type="ECO:0000256" key="2">
    <source>
        <dbReference type="ARBA" id="ARBA00005417"/>
    </source>
</evidence>
<reference evidence="11 12" key="1">
    <citation type="submission" date="2021-03" db="EMBL/GenBank/DDBJ databases">
        <title>Five novel Rahnella species.</title>
        <authorList>
            <person name="Brady C."/>
            <person name="Asselin J."/>
            <person name="Beer S."/>
            <person name="Bruberg M.B."/>
            <person name="Crampton B."/>
            <person name="Venter S."/>
            <person name="Arnold D."/>
            <person name="Denman S."/>
        </authorList>
    </citation>
    <scope>NUCLEOTIDE SEQUENCE [LARGE SCALE GENOMIC DNA]</scope>
    <source>
        <strain evidence="11 12">L72c</strain>
    </source>
</reference>
<dbReference type="InterPro" id="IPR013563">
    <property type="entry name" value="Oligopep_ABC_C"/>
</dbReference>
<dbReference type="InterPro" id="IPR050388">
    <property type="entry name" value="ABC_Ni/Peptide_Import"/>
</dbReference>
<comment type="similarity">
    <text evidence="2">Belongs to the ABC transporter superfamily.</text>
</comment>
<organism evidence="11 12">
    <name type="scientific">Rahnella perminowiae</name>
    <dbReference type="NCBI Taxonomy" id="2816244"/>
    <lineage>
        <taxon>Bacteria</taxon>
        <taxon>Pseudomonadati</taxon>
        <taxon>Pseudomonadota</taxon>
        <taxon>Gammaproteobacteria</taxon>
        <taxon>Enterobacterales</taxon>
        <taxon>Yersiniaceae</taxon>
        <taxon>Rahnella</taxon>
    </lineage>
</organism>
<dbReference type="InterPro" id="IPR003439">
    <property type="entry name" value="ABC_transporter-like_ATP-bd"/>
</dbReference>
<comment type="subcellular location">
    <subcellularLocation>
        <location evidence="1">Cell inner membrane</location>
        <topology evidence="1">Peripheral membrane protein</topology>
    </subcellularLocation>
</comment>
<accession>A0ABS6KVQ7</accession>
<dbReference type="PANTHER" id="PTHR43297:SF14">
    <property type="entry name" value="ATPASE AAA-TYPE CORE DOMAIN-CONTAINING PROTEIN"/>
    <property type="match status" value="1"/>
</dbReference>
<evidence type="ECO:0000256" key="6">
    <source>
        <dbReference type="ARBA" id="ARBA00022741"/>
    </source>
</evidence>
<keyword evidence="9" id="KW-0472">Membrane</keyword>
<keyword evidence="6" id="KW-0547">Nucleotide-binding</keyword>
<dbReference type="RefSeq" id="WP_217137521.1">
    <property type="nucleotide sequence ID" value="NZ_JAFMOU010000054.1"/>
</dbReference>
<keyword evidence="3" id="KW-0813">Transport</keyword>
<dbReference type="EMBL" id="JAFMOU010000054">
    <property type="protein sequence ID" value="MBU9833579.1"/>
    <property type="molecule type" value="Genomic_DNA"/>
</dbReference>
<evidence type="ECO:0000256" key="7">
    <source>
        <dbReference type="ARBA" id="ARBA00022840"/>
    </source>
</evidence>
<evidence type="ECO:0000256" key="8">
    <source>
        <dbReference type="ARBA" id="ARBA00022967"/>
    </source>
</evidence>
<dbReference type="Pfam" id="PF00005">
    <property type="entry name" value="ABC_tran"/>
    <property type="match status" value="1"/>
</dbReference>
<sequence length="341" mass="36942">MRNSDCIPLLSLKGLNVAPLNDLGRGALLSNVSFDIFRGETLCLVGESGSGKTLTALAIMSLLPAGLQKSAGECIFEQKDIFRLSATERQRIYGRDIAIIFQDPMSSLNPVLKVGEQIDESLSRHQPALTSRQRLARAKQVLSMTGIDDPHKLQAYPHELSGGLCQRIMIAIALANKPSVIIADEPTTALDVTVQAQVMDTLQTACRETGTALVLITHDMGLVGQYADRVMVMYAGKLVEQGNTAAIFQHPLHPYTRALLDCVPRLSDDPERPLLILPGEPHGFYGDRQGCAFISRCLKCNARQICQTEAPRLSASENGGTHHAACHFMNEALASSPAITS</sequence>
<gene>
    <name evidence="11" type="ORF">J1786_01840</name>
</gene>
<dbReference type="NCBIfam" id="TIGR01727">
    <property type="entry name" value="oligo_HPY"/>
    <property type="match status" value="1"/>
</dbReference>
<comment type="caution">
    <text evidence="11">The sequence shown here is derived from an EMBL/GenBank/DDBJ whole genome shotgun (WGS) entry which is preliminary data.</text>
</comment>
<evidence type="ECO:0000256" key="3">
    <source>
        <dbReference type="ARBA" id="ARBA00022448"/>
    </source>
</evidence>